<organism evidence="5 6">
    <name type="scientific">Zea mays</name>
    <name type="common">Maize</name>
    <dbReference type="NCBI Taxonomy" id="4577"/>
    <lineage>
        <taxon>Eukaryota</taxon>
        <taxon>Viridiplantae</taxon>
        <taxon>Streptophyta</taxon>
        <taxon>Embryophyta</taxon>
        <taxon>Tracheophyta</taxon>
        <taxon>Spermatophyta</taxon>
        <taxon>Magnoliopsida</taxon>
        <taxon>Liliopsida</taxon>
        <taxon>Poales</taxon>
        <taxon>Poaceae</taxon>
        <taxon>PACMAD clade</taxon>
        <taxon>Panicoideae</taxon>
        <taxon>Andropogonodae</taxon>
        <taxon>Andropogoneae</taxon>
        <taxon>Tripsacinae</taxon>
        <taxon>Zea</taxon>
    </lineage>
</organism>
<evidence type="ECO:0000313" key="6">
    <source>
        <dbReference type="Proteomes" id="UP000007305"/>
    </source>
</evidence>
<dbReference type="SUPFAM" id="SSF56112">
    <property type="entry name" value="Protein kinase-like (PK-like)"/>
    <property type="match status" value="1"/>
</dbReference>
<dbReference type="InterPro" id="IPR052441">
    <property type="entry name" value="Armadillo-Ser/Thr_Kinase"/>
</dbReference>
<evidence type="ECO:0000256" key="2">
    <source>
        <dbReference type="PROSITE-ProRule" id="PRU10141"/>
    </source>
</evidence>
<dbReference type="GO" id="GO:0031267">
    <property type="term" value="F:small GTPase binding"/>
    <property type="evidence" value="ECO:0007669"/>
    <property type="project" value="InterPro"/>
</dbReference>
<feature type="compositionally biased region" description="Polar residues" evidence="3">
    <location>
        <begin position="202"/>
        <end position="217"/>
    </location>
</feature>
<dbReference type="Pfam" id="PF14381">
    <property type="entry name" value="EDR1_CTR1_ARMC3_pept"/>
    <property type="match status" value="1"/>
</dbReference>
<dbReference type="InterPro" id="IPR016024">
    <property type="entry name" value="ARM-type_fold"/>
</dbReference>
<feature type="binding site" evidence="2">
    <location>
        <position position="510"/>
    </location>
    <ligand>
        <name>ATP</name>
        <dbReference type="ChEBI" id="CHEBI:30616"/>
    </ligand>
</feature>
<dbReference type="PANTHER" id="PTHR46618">
    <property type="entry name" value="ARMADILLO REPEAT-CONTAINING PROTEIN 3"/>
    <property type="match status" value="1"/>
</dbReference>
<feature type="region of interest" description="Disordered" evidence="3">
    <location>
        <begin position="198"/>
        <end position="225"/>
    </location>
</feature>
<keyword evidence="1" id="KW-0677">Repeat</keyword>
<dbReference type="EnsemblPlants" id="Zm00001eb392900_T003">
    <property type="protein sequence ID" value="Zm00001eb392900_P003"/>
    <property type="gene ID" value="Zm00001eb392900"/>
</dbReference>
<feature type="compositionally biased region" description="Basic and acidic residues" evidence="3">
    <location>
        <begin position="262"/>
        <end position="276"/>
    </location>
</feature>
<feature type="domain" description="Importin N-terminal" evidence="4">
    <location>
        <begin position="562"/>
        <end position="628"/>
    </location>
</feature>
<evidence type="ECO:0000256" key="1">
    <source>
        <dbReference type="ARBA" id="ARBA00022737"/>
    </source>
</evidence>
<dbReference type="InParanoid" id="A0A804R9B8"/>
<dbReference type="PROSITE" id="PS50166">
    <property type="entry name" value="IMPORTIN_B_NT"/>
    <property type="match status" value="1"/>
</dbReference>
<dbReference type="InterPro" id="IPR001494">
    <property type="entry name" value="Importin-beta_N"/>
</dbReference>
<dbReference type="RefSeq" id="XP_020400062.2">
    <property type="nucleotide sequence ID" value="XM_020544473.2"/>
</dbReference>
<dbReference type="RefSeq" id="XP_020400056.1">
    <property type="nucleotide sequence ID" value="XM_020544467.3"/>
</dbReference>
<dbReference type="RefSeq" id="XP_020400058.1">
    <property type="nucleotide sequence ID" value="XM_020544469.3"/>
</dbReference>
<feature type="compositionally biased region" description="Basic and acidic residues" evidence="3">
    <location>
        <begin position="430"/>
        <end position="451"/>
    </location>
</feature>
<keyword evidence="2" id="KW-0547">Nucleotide-binding</keyword>
<reference evidence="5" key="2">
    <citation type="submission" date="2019-07" db="EMBL/GenBank/DDBJ databases">
        <authorList>
            <person name="Seetharam A."/>
            <person name="Woodhouse M."/>
            <person name="Cannon E."/>
        </authorList>
    </citation>
    <scope>NUCLEOTIDE SEQUENCE [LARGE SCALE GENOMIC DNA]</scope>
    <source>
        <strain evidence="5">cv. B73</strain>
    </source>
</reference>
<dbReference type="RefSeq" id="XP_020400055.1">
    <property type="nucleotide sequence ID" value="XM_020544466.3"/>
</dbReference>
<evidence type="ECO:0000313" key="5">
    <source>
        <dbReference type="EnsemblPlants" id="Zm00001eb392900_P003"/>
    </source>
</evidence>
<dbReference type="Gene3D" id="3.30.200.20">
    <property type="entry name" value="Phosphorylase Kinase, domain 1"/>
    <property type="match status" value="1"/>
</dbReference>
<keyword evidence="2" id="KW-0067">ATP-binding</keyword>
<dbReference type="Gene3D" id="1.25.10.10">
    <property type="entry name" value="Leucine-rich Repeat Variant"/>
    <property type="match status" value="1"/>
</dbReference>
<dbReference type="InterPro" id="IPR011009">
    <property type="entry name" value="Kinase-like_dom_sf"/>
</dbReference>
<dbReference type="InterPro" id="IPR017441">
    <property type="entry name" value="Protein_kinase_ATP_BS"/>
</dbReference>
<dbReference type="Pfam" id="PF03810">
    <property type="entry name" value="IBN_N"/>
    <property type="match status" value="1"/>
</dbReference>
<dbReference type="PROSITE" id="PS00107">
    <property type="entry name" value="PROTEIN_KINASE_ATP"/>
    <property type="match status" value="1"/>
</dbReference>
<dbReference type="RefSeq" id="XP_035818544.1">
    <property type="nucleotide sequence ID" value="XM_035962651.1"/>
</dbReference>
<dbReference type="InterPro" id="IPR011989">
    <property type="entry name" value="ARM-like"/>
</dbReference>
<proteinExistence type="predicted"/>
<accession>A0A804R9B8</accession>
<keyword evidence="6" id="KW-1185">Reference proteome</keyword>
<dbReference type="GeneID" id="103639036"/>
<dbReference type="OrthoDB" id="7537227at2759"/>
<sequence length="674" mass="74881">MGGPVKDANDMLTRWLEKSTELRTSLQTSLLPIGCIKIGLSHHRALLFKILAYSVGIPCKLVKGSNYTGGDDDDAINIIKMDNEREFLVDLMAAPGALIPADILSWKGNSLNSNRKLGLNRTAGSSSTVDANVDPTVLPLEPKGGQLPLFSSGDWMSDIDSGYEAAEIAASTQTSSGVTPYLCSAGSVFGSSWMLVNHDQSDGPSTSAGTSSQQKVVPQSEHQRNLNRLPDLQEIPESKNLFADLVPSGDNKSKKTSVPFKGPDHRNNELQKRRENIVPNAGRPHQRLVMKNWSPYNDVSNNKQYNYVEDSFARRNVGNNAAPSSSQMPRPAARSNLNSRLHNDASYHNYDSIMAGTSAMNITSTAETGKVPERVMRGDLDKGQTNYRLEDQHVIVQPPQGRLPWGIPAEGSVPMNRVQSQAKQHLENMDAKQDHKKLLPDPKKSPLDKFMDTSLPSRNMDMRSQRLDFDDVSECEIPWEDLVIGERIGLGSYGEIYCADWNGTEVAVKKFLDQDFYGDALDEFRSEVGGDQNMHQAGGMGRSLELLLIQFLMPDNDTRRQAEEQIRRLARDPQVVPALVHHLRTAKTPNVRQLAAVLLRKKITSHWPKLPPDSKASLKQALIDSITLDHRFFAKYLSPILLRMSALESARFQFTQIVHLAICLRNTLSVFSTY</sequence>
<name>A0A804R9B8_MAIZE</name>
<reference evidence="6" key="1">
    <citation type="journal article" date="2009" name="Science">
        <title>The B73 maize genome: complexity, diversity, and dynamics.</title>
        <authorList>
            <person name="Schnable P.S."/>
            <person name="Ware D."/>
            <person name="Fulton R.S."/>
            <person name="Stein J.C."/>
            <person name="Wei F."/>
            <person name="Pasternak S."/>
            <person name="Liang C."/>
            <person name="Zhang J."/>
            <person name="Fulton L."/>
            <person name="Graves T.A."/>
            <person name="Minx P."/>
            <person name="Reily A.D."/>
            <person name="Courtney L."/>
            <person name="Kruchowski S.S."/>
            <person name="Tomlinson C."/>
            <person name="Strong C."/>
            <person name="Delehaunty K."/>
            <person name="Fronick C."/>
            <person name="Courtney B."/>
            <person name="Rock S.M."/>
            <person name="Belter E."/>
            <person name="Du F."/>
            <person name="Kim K."/>
            <person name="Abbott R.M."/>
            <person name="Cotton M."/>
            <person name="Levy A."/>
            <person name="Marchetto P."/>
            <person name="Ochoa K."/>
            <person name="Jackson S.M."/>
            <person name="Gillam B."/>
            <person name="Chen W."/>
            <person name="Yan L."/>
            <person name="Higginbotham J."/>
            <person name="Cardenas M."/>
            <person name="Waligorski J."/>
            <person name="Applebaum E."/>
            <person name="Phelps L."/>
            <person name="Falcone J."/>
            <person name="Kanchi K."/>
            <person name="Thane T."/>
            <person name="Scimone A."/>
            <person name="Thane N."/>
            <person name="Henke J."/>
            <person name="Wang T."/>
            <person name="Ruppert J."/>
            <person name="Shah N."/>
            <person name="Rotter K."/>
            <person name="Hodges J."/>
            <person name="Ingenthron E."/>
            <person name="Cordes M."/>
            <person name="Kohlberg S."/>
            <person name="Sgro J."/>
            <person name="Delgado B."/>
            <person name="Mead K."/>
            <person name="Chinwalla A."/>
            <person name="Leonard S."/>
            <person name="Crouse K."/>
            <person name="Collura K."/>
            <person name="Kudrna D."/>
            <person name="Currie J."/>
            <person name="He R."/>
            <person name="Angelova A."/>
            <person name="Rajasekar S."/>
            <person name="Mueller T."/>
            <person name="Lomeli R."/>
            <person name="Scara G."/>
            <person name="Ko A."/>
            <person name="Delaney K."/>
            <person name="Wissotski M."/>
            <person name="Lopez G."/>
            <person name="Campos D."/>
            <person name="Braidotti M."/>
            <person name="Ashley E."/>
            <person name="Golser W."/>
            <person name="Kim H."/>
            <person name="Lee S."/>
            <person name="Lin J."/>
            <person name="Dujmic Z."/>
            <person name="Kim W."/>
            <person name="Talag J."/>
            <person name="Zuccolo A."/>
            <person name="Fan C."/>
            <person name="Sebastian A."/>
            <person name="Kramer M."/>
            <person name="Spiegel L."/>
            <person name="Nascimento L."/>
            <person name="Zutavern T."/>
            <person name="Miller B."/>
            <person name="Ambroise C."/>
            <person name="Muller S."/>
            <person name="Spooner W."/>
            <person name="Narechania A."/>
            <person name="Ren L."/>
            <person name="Wei S."/>
            <person name="Kumari S."/>
            <person name="Faga B."/>
            <person name="Levy M.J."/>
            <person name="McMahan L."/>
            <person name="Van Buren P."/>
            <person name="Vaughn M.W."/>
            <person name="Ying K."/>
            <person name="Yeh C.-T."/>
            <person name="Emrich S.J."/>
            <person name="Jia Y."/>
            <person name="Kalyanaraman A."/>
            <person name="Hsia A.-P."/>
            <person name="Barbazuk W.B."/>
            <person name="Baucom R.S."/>
            <person name="Brutnell T.P."/>
            <person name="Carpita N.C."/>
            <person name="Chaparro C."/>
            <person name="Chia J.-M."/>
            <person name="Deragon J.-M."/>
            <person name="Estill J.C."/>
            <person name="Fu Y."/>
            <person name="Jeddeloh J.A."/>
            <person name="Han Y."/>
            <person name="Lee H."/>
            <person name="Li P."/>
            <person name="Lisch D.R."/>
            <person name="Liu S."/>
            <person name="Liu Z."/>
            <person name="Nagel D.H."/>
            <person name="McCann M.C."/>
            <person name="SanMiguel P."/>
            <person name="Myers A.M."/>
            <person name="Nettleton D."/>
            <person name="Nguyen J."/>
            <person name="Penning B.W."/>
            <person name="Ponnala L."/>
            <person name="Schneider K.L."/>
            <person name="Schwartz D.C."/>
            <person name="Sharma A."/>
            <person name="Soderlund C."/>
            <person name="Springer N.M."/>
            <person name="Sun Q."/>
            <person name="Wang H."/>
            <person name="Waterman M."/>
            <person name="Westerman R."/>
            <person name="Wolfgruber T.K."/>
            <person name="Yang L."/>
            <person name="Yu Y."/>
            <person name="Zhang L."/>
            <person name="Zhou S."/>
            <person name="Zhu Q."/>
            <person name="Bennetzen J.L."/>
            <person name="Dawe R.K."/>
            <person name="Jiang J."/>
            <person name="Jiang N."/>
            <person name="Presting G.G."/>
            <person name="Wessler S.R."/>
            <person name="Aluru S."/>
            <person name="Martienssen R.A."/>
            <person name="Clifton S.W."/>
            <person name="McCombie W.R."/>
            <person name="Wing R.A."/>
            <person name="Wilson R.K."/>
        </authorList>
    </citation>
    <scope>NUCLEOTIDE SEQUENCE [LARGE SCALE GENOMIC DNA]</scope>
    <source>
        <strain evidence="6">cv. B73</strain>
    </source>
</reference>
<feature type="region of interest" description="Disordered" evidence="3">
    <location>
        <begin position="430"/>
        <end position="457"/>
    </location>
</feature>
<dbReference type="InterPro" id="IPR055164">
    <property type="entry name" value="EDR1/CTR1/ARMC3-like_pept-like"/>
</dbReference>
<reference evidence="5" key="3">
    <citation type="submission" date="2021-05" db="UniProtKB">
        <authorList>
            <consortium name="EnsemblPlants"/>
        </authorList>
    </citation>
    <scope>IDENTIFICATION</scope>
    <source>
        <strain evidence="5">cv. B73</strain>
    </source>
</reference>
<dbReference type="AlphaFoldDB" id="A0A804R9B8"/>
<evidence type="ECO:0000256" key="3">
    <source>
        <dbReference type="SAM" id="MobiDB-lite"/>
    </source>
</evidence>
<gene>
    <name evidence="5" type="primary">LOC103639036</name>
</gene>
<dbReference type="SMART" id="SM00913">
    <property type="entry name" value="IBN_N"/>
    <property type="match status" value="1"/>
</dbReference>
<feature type="region of interest" description="Disordered" evidence="3">
    <location>
        <begin position="243"/>
        <end position="289"/>
    </location>
</feature>
<evidence type="ECO:0000259" key="4">
    <source>
        <dbReference type="PROSITE" id="PS50166"/>
    </source>
</evidence>
<dbReference type="Proteomes" id="UP000007305">
    <property type="component" value="Chromosome 9"/>
</dbReference>
<dbReference type="GO" id="GO:0006886">
    <property type="term" value="P:intracellular protein transport"/>
    <property type="evidence" value="ECO:0007669"/>
    <property type="project" value="InterPro"/>
</dbReference>
<dbReference type="Gramene" id="Zm00001eb392900_T003">
    <property type="protein sequence ID" value="Zm00001eb392900_P003"/>
    <property type="gene ID" value="Zm00001eb392900"/>
</dbReference>
<dbReference type="SUPFAM" id="SSF48371">
    <property type="entry name" value="ARM repeat"/>
    <property type="match status" value="1"/>
</dbReference>
<dbReference type="GO" id="GO:0005524">
    <property type="term" value="F:ATP binding"/>
    <property type="evidence" value="ECO:0007669"/>
    <property type="project" value="UniProtKB-UniRule"/>
</dbReference>
<protein>
    <recommendedName>
        <fullName evidence="4">Importin N-terminal domain-containing protein</fullName>
    </recommendedName>
</protein>
<dbReference type="PANTHER" id="PTHR46618:SF1">
    <property type="entry name" value="ARMADILLO REPEAT-CONTAINING PROTEIN 3"/>
    <property type="match status" value="1"/>
</dbReference>